<accession>A0A1Y2BME8</accession>
<evidence type="ECO:0000256" key="2">
    <source>
        <dbReference type="SAM" id="MobiDB-lite"/>
    </source>
</evidence>
<feature type="domain" description="BZIP" evidence="3">
    <location>
        <begin position="20"/>
        <end position="57"/>
    </location>
</feature>
<reference evidence="4 5" key="1">
    <citation type="submission" date="2016-07" db="EMBL/GenBank/DDBJ databases">
        <title>Pervasive Adenine N6-methylation of Active Genes in Fungi.</title>
        <authorList>
            <consortium name="DOE Joint Genome Institute"/>
            <person name="Mondo S.J."/>
            <person name="Dannebaum R.O."/>
            <person name="Kuo R.C."/>
            <person name="Labutti K."/>
            <person name="Haridas S."/>
            <person name="Kuo A."/>
            <person name="Salamov A."/>
            <person name="Ahrendt S.R."/>
            <person name="Lipzen A."/>
            <person name="Sullivan W."/>
            <person name="Andreopoulos W.B."/>
            <person name="Clum A."/>
            <person name="Lindquist E."/>
            <person name="Daum C."/>
            <person name="Ramamoorthy G.K."/>
            <person name="Gryganskyi A."/>
            <person name="Culley D."/>
            <person name="Magnuson J.K."/>
            <person name="James T.Y."/>
            <person name="O'Malley M.A."/>
            <person name="Stajich J.E."/>
            <person name="Spatafora J.W."/>
            <person name="Visel A."/>
            <person name="Grigoriev I.V."/>
        </authorList>
    </citation>
    <scope>NUCLEOTIDE SEQUENCE [LARGE SCALE GENOMIC DNA]</scope>
    <source>
        <strain evidence="4 5">68-887.2</strain>
    </source>
</reference>
<comment type="caution">
    <text evidence="4">The sequence shown here is derived from an EMBL/GenBank/DDBJ whole genome shotgun (WGS) entry which is preliminary data.</text>
</comment>
<feature type="compositionally biased region" description="Basic and acidic residues" evidence="2">
    <location>
        <begin position="160"/>
        <end position="169"/>
    </location>
</feature>
<dbReference type="InParanoid" id="A0A1Y2BME8"/>
<evidence type="ECO:0000313" key="4">
    <source>
        <dbReference type="EMBL" id="ORY35931.1"/>
    </source>
</evidence>
<dbReference type="AlphaFoldDB" id="A0A1Y2BME8"/>
<dbReference type="EMBL" id="MCFC01000001">
    <property type="protein sequence ID" value="ORY35931.1"/>
    <property type="molecule type" value="Genomic_DNA"/>
</dbReference>
<dbReference type="CDD" id="cd14688">
    <property type="entry name" value="bZIP_YAP"/>
    <property type="match status" value="1"/>
</dbReference>
<protein>
    <recommendedName>
        <fullName evidence="3">BZIP domain-containing protein</fullName>
    </recommendedName>
</protein>
<evidence type="ECO:0000256" key="1">
    <source>
        <dbReference type="SAM" id="Coils"/>
    </source>
</evidence>
<evidence type="ECO:0000259" key="3">
    <source>
        <dbReference type="Pfam" id="PF00170"/>
    </source>
</evidence>
<evidence type="ECO:0000313" key="5">
    <source>
        <dbReference type="Proteomes" id="UP000193986"/>
    </source>
</evidence>
<organism evidence="4 5">
    <name type="scientific">Naematelia encephala</name>
    <dbReference type="NCBI Taxonomy" id="71784"/>
    <lineage>
        <taxon>Eukaryota</taxon>
        <taxon>Fungi</taxon>
        <taxon>Dikarya</taxon>
        <taxon>Basidiomycota</taxon>
        <taxon>Agaricomycotina</taxon>
        <taxon>Tremellomycetes</taxon>
        <taxon>Tremellales</taxon>
        <taxon>Naemateliaceae</taxon>
        <taxon>Naematelia</taxon>
    </lineage>
</organism>
<keyword evidence="1" id="KW-0175">Coiled coil</keyword>
<dbReference type="Gene3D" id="1.20.5.170">
    <property type="match status" value="1"/>
</dbReference>
<sequence length="238" mass="26477">MPRGRHLDPHLPLTRELVRQRDFRARKSARLLALEDEVDQLRHENQAMRKELQTLRDGASPQASCLDSETLVVAARYLDTALNMIRPPVLPATKHHDDRAQWPHANPCHESLLHSPRLLSSSSPSSPWEPSGTLSSYDNHPASESSEPSSSRRSITMYHEATKHSERPPTSHTRTVTVPPSLTPPTSQPTSLTSLKTQESMSSSPVPIVHGTLNPGGDQCCYGWVDCEQDDHNPDTQV</sequence>
<dbReference type="InterPro" id="IPR046347">
    <property type="entry name" value="bZIP_sf"/>
</dbReference>
<feature type="compositionally biased region" description="Low complexity" evidence="2">
    <location>
        <begin position="115"/>
        <end position="131"/>
    </location>
</feature>
<feature type="compositionally biased region" description="Low complexity" evidence="2">
    <location>
        <begin position="188"/>
        <end position="198"/>
    </location>
</feature>
<gene>
    <name evidence="4" type="ORF">BCR39DRAFT_513179</name>
</gene>
<dbReference type="OrthoDB" id="3365874at2759"/>
<name>A0A1Y2BME8_9TREE</name>
<feature type="compositionally biased region" description="Low complexity" evidence="2">
    <location>
        <begin position="143"/>
        <end position="154"/>
    </location>
</feature>
<feature type="region of interest" description="Disordered" evidence="2">
    <location>
        <begin position="115"/>
        <end position="206"/>
    </location>
</feature>
<dbReference type="InterPro" id="IPR004827">
    <property type="entry name" value="bZIP"/>
</dbReference>
<keyword evidence="5" id="KW-1185">Reference proteome</keyword>
<feature type="coiled-coil region" evidence="1">
    <location>
        <begin position="24"/>
        <end position="58"/>
    </location>
</feature>
<dbReference type="Proteomes" id="UP000193986">
    <property type="component" value="Unassembled WGS sequence"/>
</dbReference>
<proteinExistence type="predicted"/>
<dbReference type="GO" id="GO:0003700">
    <property type="term" value="F:DNA-binding transcription factor activity"/>
    <property type="evidence" value="ECO:0007669"/>
    <property type="project" value="InterPro"/>
</dbReference>
<dbReference type="Pfam" id="PF00170">
    <property type="entry name" value="bZIP_1"/>
    <property type="match status" value="1"/>
</dbReference>
<dbReference type="SUPFAM" id="SSF57959">
    <property type="entry name" value="Leucine zipper domain"/>
    <property type="match status" value="1"/>
</dbReference>